<dbReference type="EC" id="3.1.26.4" evidence="6 14"/>
<keyword evidence="12 14" id="KW-0378">Hydrolase</keyword>
<keyword evidence="13 14" id="KW-0464">Manganese</keyword>
<feature type="domain" description="RNase H type-2" evidence="17">
    <location>
        <begin position="29"/>
        <end position="218"/>
    </location>
</feature>
<name>A0A1H8ZS20_9HYPH</name>
<evidence type="ECO:0000256" key="10">
    <source>
        <dbReference type="ARBA" id="ARBA00022723"/>
    </source>
</evidence>
<dbReference type="GO" id="GO:0032299">
    <property type="term" value="C:ribonuclease H2 complex"/>
    <property type="evidence" value="ECO:0007669"/>
    <property type="project" value="TreeGrafter"/>
</dbReference>
<evidence type="ECO:0000256" key="2">
    <source>
        <dbReference type="ARBA" id="ARBA00001946"/>
    </source>
</evidence>
<evidence type="ECO:0000256" key="3">
    <source>
        <dbReference type="ARBA" id="ARBA00004065"/>
    </source>
</evidence>
<evidence type="ECO:0000256" key="11">
    <source>
        <dbReference type="ARBA" id="ARBA00022759"/>
    </source>
</evidence>
<comment type="cofactor">
    <cofactor evidence="2">
        <name>Mg(2+)</name>
        <dbReference type="ChEBI" id="CHEBI:18420"/>
    </cofactor>
</comment>
<reference evidence="18 19" key="1">
    <citation type="submission" date="2016-10" db="EMBL/GenBank/DDBJ databases">
        <authorList>
            <person name="de Groot N.N."/>
        </authorList>
    </citation>
    <scope>NUCLEOTIDE SEQUENCE [LARGE SCALE GENOMIC DNA]</scope>
    <source>
        <strain evidence="18 19">A52C2</strain>
    </source>
</reference>
<dbReference type="InterPro" id="IPR012337">
    <property type="entry name" value="RNaseH-like_sf"/>
</dbReference>
<dbReference type="CDD" id="cd07182">
    <property type="entry name" value="RNase_HII_bacteria_HII_like"/>
    <property type="match status" value="1"/>
</dbReference>
<feature type="binding site" evidence="14 15">
    <location>
        <position position="36"/>
    </location>
    <ligand>
        <name>a divalent metal cation</name>
        <dbReference type="ChEBI" id="CHEBI:60240"/>
    </ligand>
</feature>
<evidence type="ECO:0000256" key="15">
    <source>
        <dbReference type="PROSITE-ProRule" id="PRU01319"/>
    </source>
</evidence>
<dbReference type="PANTHER" id="PTHR10954">
    <property type="entry name" value="RIBONUCLEASE H2 SUBUNIT A"/>
    <property type="match status" value="1"/>
</dbReference>
<comment type="subcellular location">
    <subcellularLocation>
        <location evidence="4 14">Cytoplasm</location>
    </subcellularLocation>
</comment>
<dbReference type="PANTHER" id="PTHR10954:SF18">
    <property type="entry name" value="RIBONUCLEASE HII"/>
    <property type="match status" value="1"/>
</dbReference>
<keyword evidence="9 14" id="KW-0540">Nuclease</keyword>
<dbReference type="SUPFAM" id="SSF53098">
    <property type="entry name" value="Ribonuclease H-like"/>
    <property type="match status" value="1"/>
</dbReference>
<proteinExistence type="inferred from homology"/>
<dbReference type="InterPro" id="IPR024567">
    <property type="entry name" value="RNase_HII/HIII_dom"/>
</dbReference>
<dbReference type="Proteomes" id="UP000199647">
    <property type="component" value="Unassembled WGS sequence"/>
</dbReference>
<evidence type="ECO:0000259" key="17">
    <source>
        <dbReference type="PROSITE" id="PS51975"/>
    </source>
</evidence>
<keyword evidence="19" id="KW-1185">Reference proteome</keyword>
<comment type="catalytic activity">
    <reaction evidence="1 14 15 16">
        <text>Endonucleolytic cleavage to 5'-phosphomonoester.</text>
        <dbReference type="EC" id="3.1.26.4"/>
    </reaction>
</comment>
<accession>A0A1H8ZS20</accession>
<evidence type="ECO:0000256" key="8">
    <source>
        <dbReference type="ARBA" id="ARBA00022490"/>
    </source>
</evidence>
<keyword evidence="10 14" id="KW-0479">Metal-binding</keyword>
<evidence type="ECO:0000256" key="12">
    <source>
        <dbReference type="ARBA" id="ARBA00022801"/>
    </source>
</evidence>
<sequence length="230" mass="24616">MVAAAESLAQSRANPHFHVELGLHADGFRRVAGIDEAGRGPLAGPVVAAAVVLDPRCIPPGLADSKLLKHEQREALFAAICDCADISFAFGCVSTVDRINIREATLAAMRRALKGLSHRADMAIIDGRDVPKRLGVDARAIIDGDAICLSIAAASIIAKVIRDRLMTRCDTIYEGYGLASHKGYSTKAHQSALTTLGPTPLHRRSFAPVRACFEKMEPVLVPEEPTLLFA</sequence>
<dbReference type="InterPro" id="IPR001352">
    <property type="entry name" value="RNase_HII/HIII"/>
</dbReference>
<evidence type="ECO:0000256" key="16">
    <source>
        <dbReference type="RuleBase" id="RU003515"/>
    </source>
</evidence>
<dbReference type="GO" id="GO:0006298">
    <property type="term" value="P:mismatch repair"/>
    <property type="evidence" value="ECO:0007669"/>
    <property type="project" value="TreeGrafter"/>
</dbReference>
<dbReference type="GO" id="GO:0043137">
    <property type="term" value="P:DNA replication, removal of RNA primer"/>
    <property type="evidence" value="ECO:0007669"/>
    <property type="project" value="TreeGrafter"/>
</dbReference>
<evidence type="ECO:0000256" key="9">
    <source>
        <dbReference type="ARBA" id="ARBA00022722"/>
    </source>
</evidence>
<dbReference type="InterPro" id="IPR022898">
    <property type="entry name" value="RNase_HII"/>
</dbReference>
<evidence type="ECO:0000313" key="18">
    <source>
        <dbReference type="EMBL" id="SEP67289.1"/>
    </source>
</evidence>
<dbReference type="RefSeq" id="WP_092494749.1">
    <property type="nucleotide sequence ID" value="NZ_FOFG01000001.1"/>
</dbReference>
<dbReference type="GO" id="GO:0003723">
    <property type="term" value="F:RNA binding"/>
    <property type="evidence" value="ECO:0007669"/>
    <property type="project" value="UniProtKB-UniRule"/>
</dbReference>
<feature type="binding site" evidence="14 15">
    <location>
        <position position="126"/>
    </location>
    <ligand>
        <name>a divalent metal cation</name>
        <dbReference type="ChEBI" id="CHEBI:60240"/>
    </ligand>
</feature>
<evidence type="ECO:0000256" key="5">
    <source>
        <dbReference type="ARBA" id="ARBA00007383"/>
    </source>
</evidence>
<keyword evidence="11 14" id="KW-0255">Endonuclease</keyword>
<comment type="cofactor">
    <cofactor evidence="14 15">
        <name>Mn(2+)</name>
        <dbReference type="ChEBI" id="CHEBI:29035"/>
    </cofactor>
    <cofactor evidence="14 15">
        <name>Mg(2+)</name>
        <dbReference type="ChEBI" id="CHEBI:18420"/>
    </cofactor>
    <text evidence="14 15">Manganese or magnesium. Binds 1 divalent metal ion per monomer in the absence of substrate. May bind a second metal ion after substrate binding.</text>
</comment>
<keyword evidence="8 14" id="KW-0963">Cytoplasm</keyword>
<dbReference type="EMBL" id="FOFG01000001">
    <property type="protein sequence ID" value="SEP67289.1"/>
    <property type="molecule type" value="Genomic_DNA"/>
</dbReference>
<gene>
    <name evidence="14" type="primary">rnhB</name>
    <name evidence="18" type="ORF">SAMN05216548_101228</name>
</gene>
<dbReference type="InterPro" id="IPR036397">
    <property type="entry name" value="RNaseH_sf"/>
</dbReference>
<comment type="similarity">
    <text evidence="5 14 16">Belongs to the RNase HII family.</text>
</comment>
<evidence type="ECO:0000256" key="6">
    <source>
        <dbReference type="ARBA" id="ARBA00012180"/>
    </source>
</evidence>
<organism evidence="18 19">
    <name type="scientific">Faunimonas pinastri</name>
    <dbReference type="NCBI Taxonomy" id="1855383"/>
    <lineage>
        <taxon>Bacteria</taxon>
        <taxon>Pseudomonadati</taxon>
        <taxon>Pseudomonadota</taxon>
        <taxon>Alphaproteobacteria</taxon>
        <taxon>Hyphomicrobiales</taxon>
        <taxon>Afifellaceae</taxon>
        <taxon>Faunimonas</taxon>
    </lineage>
</organism>
<dbReference type="OrthoDB" id="9803420at2"/>
<dbReference type="STRING" id="1855383.SAMN05216548_101228"/>
<dbReference type="GO" id="GO:0030145">
    <property type="term" value="F:manganese ion binding"/>
    <property type="evidence" value="ECO:0007669"/>
    <property type="project" value="UniProtKB-UniRule"/>
</dbReference>
<dbReference type="AlphaFoldDB" id="A0A1H8ZS20"/>
<dbReference type="Gene3D" id="3.30.420.10">
    <property type="entry name" value="Ribonuclease H-like superfamily/Ribonuclease H"/>
    <property type="match status" value="1"/>
</dbReference>
<dbReference type="PROSITE" id="PS51975">
    <property type="entry name" value="RNASE_H_2"/>
    <property type="match status" value="1"/>
</dbReference>
<dbReference type="NCBIfam" id="NF000595">
    <property type="entry name" value="PRK00015.1-3"/>
    <property type="match status" value="1"/>
</dbReference>
<dbReference type="GO" id="GO:0005737">
    <property type="term" value="C:cytoplasm"/>
    <property type="evidence" value="ECO:0007669"/>
    <property type="project" value="UniProtKB-SubCell"/>
</dbReference>
<comment type="function">
    <text evidence="3 14 16">Endonuclease that specifically degrades the RNA of RNA-DNA hybrids.</text>
</comment>
<evidence type="ECO:0000256" key="7">
    <source>
        <dbReference type="ARBA" id="ARBA00019179"/>
    </source>
</evidence>
<evidence type="ECO:0000256" key="13">
    <source>
        <dbReference type="ARBA" id="ARBA00023211"/>
    </source>
</evidence>
<evidence type="ECO:0000256" key="4">
    <source>
        <dbReference type="ARBA" id="ARBA00004496"/>
    </source>
</evidence>
<evidence type="ECO:0000256" key="1">
    <source>
        <dbReference type="ARBA" id="ARBA00000077"/>
    </source>
</evidence>
<dbReference type="Pfam" id="PF01351">
    <property type="entry name" value="RNase_HII"/>
    <property type="match status" value="1"/>
</dbReference>
<dbReference type="HAMAP" id="MF_00052_B">
    <property type="entry name" value="RNase_HII_B"/>
    <property type="match status" value="1"/>
</dbReference>
<evidence type="ECO:0000256" key="14">
    <source>
        <dbReference type="HAMAP-Rule" id="MF_00052"/>
    </source>
</evidence>
<protein>
    <recommendedName>
        <fullName evidence="7 14">Ribonuclease HII</fullName>
        <shortName evidence="14">RNase HII</shortName>
        <ecNumber evidence="6 14">3.1.26.4</ecNumber>
    </recommendedName>
</protein>
<evidence type="ECO:0000313" key="19">
    <source>
        <dbReference type="Proteomes" id="UP000199647"/>
    </source>
</evidence>
<feature type="binding site" evidence="14 15">
    <location>
        <position position="35"/>
    </location>
    <ligand>
        <name>a divalent metal cation</name>
        <dbReference type="ChEBI" id="CHEBI:60240"/>
    </ligand>
</feature>
<dbReference type="GO" id="GO:0004523">
    <property type="term" value="F:RNA-DNA hybrid ribonuclease activity"/>
    <property type="evidence" value="ECO:0007669"/>
    <property type="project" value="UniProtKB-UniRule"/>
</dbReference>